<evidence type="ECO:0000313" key="5">
    <source>
        <dbReference type="Proteomes" id="UP001262754"/>
    </source>
</evidence>
<feature type="domain" description="Cellulose-binding Sde182 C-terminal" evidence="3">
    <location>
        <begin position="393"/>
        <end position="474"/>
    </location>
</feature>
<dbReference type="Pfam" id="PF21027">
    <property type="entry name" value="Sde0182_C"/>
    <property type="match status" value="1"/>
</dbReference>
<dbReference type="SUPFAM" id="SSF53590">
    <property type="entry name" value="Nucleoside hydrolase"/>
    <property type="match status" value="1"/>
</dbReference>
<dbReference type="Proteomes" id="UP001262754">
    <property type="component" value="Unassembled WGS sequence"/>
</dbReference>
<gene>
    <name evidence="4" type="ORF">J2800_004089</name>
</gene>
<dbReference type="Gene3D" id="2.60.40.10">
    <property type="entry name" value="Immunoglobulins"/>
    <property type="match status" value="1"/>
</dbReference>
<organism evidence="4 5">
    <name type="scientific">Caulobacter rhizosphaerae</name>
    <dbReference type="NCBI Taxonomy" id="2010972"/>
    <lineage>
        <taxon>Bacteria</taxon>
        <taxon>Pseudomonadati</taxon>
        <taxon>Pseudomonadota</taxon>
        <taxon>Alphaproteobacteria</taxon>
        <taxon>Caulobacterales</taxon>
        <taxon>Caulobacteraceae</taxon>
        <taxon>Caulobacter</taxon>
    </lineage>
</organism>
<dbReference type="EMBL" id="JAVDRL010000012">
    <property type="protein sequence ID" value="MDR6533327.1"/>
    <property type="molecule type" value="Genomic_DNA"/>
</dbReference>
<dbReference type="Gene3D" id="3.90.245.10">
    <property type="entry name" value="Ribonucleoside hydrolase-like"/>
    <property type="match status" value="1"/>
</dbReference>
<dbReference type="RefSeq" id="WP_310034186.1">
    <property type="nucleotide sequence ID" value="NZ_JAVDRL010000012.1"/>
</dbReference>
<evidence type="ECO:0008006" key="6">
    <source>
        <dbReference type="Google" id="ProtNLM"/>
    </source>
</evidence>
<accession>A0ABU1N4H8</accession>
<reference evidence="4 5" key="1">
    <citation type="submission" date="2023-07" db="EMBL/GenBank/DDBJ databases">
        <title>Sorghum-associated microbial communities from plants grown in Nebraska, USA.</title>
        <authorList>
            <person name="Schachtman D."/>
        </authorList>
    </citation>
    <scope>NUCLEOTIDE SEQUENCE [LARGE SCALE GENOMIC DNA]</scope>
    <source>
        <strain evidence="4 5">DS2154</strain>
    </source>
</reference>
<proteinExistence type="predicted"/>
<protein>
    <recommendedName>
        <fullName evidence="6">DUF1593 domain-containing protein</fullName>
    </recommendedName>
</protein>
<dbReference type="InterPro" id="IPR013783">
    <property type="entry name" value="Ig-like_fold"/>
</dbReference>
<dbReference type="InterPro" id="IPR036452">
    <property type="entry name" value="Ribo_hydro-like"/>
</dbReference>
<feature type="signal peptide" evidence="1">
    <location>
        <begin position="1"/>
        <end position="26"/>
    </location>
</feature>
<name>A0ABU1N4H8_9CAUL</name>
<keyword evidence="5" id="KW-1185">Reference proteome</keyword>
<evidence type="ECO:0000259" key="3">
    <source>
        <dbReference type="Pfam" id="PF21027"/>
    </source>
</evidence>
<dbReference type="InterPro" id="IPR011483">
    <property type="entry name" value="Sde182_NH-like"/>
</dbReference>
<evidence type="ECO:0000313" key="4">
    <source>
        <dbReference type="EMBL" id="MDR6533327.1"/>
    </source>
</evidence>
<comment type="caution">
    <text evidence="4">The sequence shown here is derived from an EMBL/GenBank/DDBJ whole genome shotgun (WGS) entry which is preliminary data.</text>
</comment>
<feature type="domain" description="Cellulose-binding Sde182 nucleoside hydrolase-like" evidence="2">
    <location>
        <begin position="45"/>
        <end position="308"/>
    </location>
</feature>
<feature type="chain" id="PRO_5046195633" description="DUF1593 domain-containing protein" evidence="1">
    <location>
        <begin position="27"/>
        <end position="478"/>
    </location>
</feature>
<sequence>MTRSLSLLTAAAAMVLLGLSAVSTQAAPARKAAAPAPAPAAPKSRVMMLTDIGGDPDDQESMVRFLLYANEFDVEGLLAVSSRHLRTGVQPEQIRARVAAYGQVLPNLRAQSRDYPDTQFLMDRIKAGSSAFGMAGVGQGKDTEASRWIITVVDKPDPRPVYLSLWGGAVDLAQALWTVRNTRSAAETAAFVSKLRVYSISDQDNAGGWIRRYFPDLFWITSIHAHRHYNLSTWGGMSGDRFYYFDGPDFGLVSREWARENVRKGPLGALYPLPEFIMEGDTPSFLYLIPNGLGSPEHPDYGSWGGRYGKVSEWDGLWADTSDFVVDAQGKPHQDNKATIWRWREAYQNDFAARIQWTLQESYKGANHNPQLVLNGVGGREAVEIVAKPGERVELNAEGSRDPDGDKVVYSWWQYRESEALNRSPELALQRGDPMHTRFTVPQVSERTRFHVILEAKDAGTPALYAYRRAIITVEPKT</sequence>
<keyword evidence="1" id="KW-0732">Signal</keyword>
<evidence type="ECO:0000256" key="1">
    <source>
        <dbReference type="SAM" id="SignalP"/>
    </source>
</evidence>
<dbReference type="InterPro" id="IPR048527">
    <property type="entry name" value="Sde182_C"/>
</dbReference>
<dbReference type="Pfam" id="PF07632">
    <property type="entry name" value="Sde182_NH-like"/>
    <property type="match status" value="1"/>
</dbReference>
<evidence type="ECO:0000259" key="2">
    <source>
        <dbReference type="Pfam" id="PF07632"/>
    </source>
</evidence>